<evidence type="ECO:0000259" key="2">
    <source>
        <dbReference type="Pfam" id="PF21294"/>
    </source>
</evidence>
<organism evidence="3 4">
    <name type="scientific">Mycolicibacterium sphagni</name>
    <dbReference type="NCBI Taxonomy" id="1786"/>
    <lineage>
        <taxon>Bacteria</taxon>
        <taxon>Bacillati</taxon>
        <taxon>Actinomycetota</taxon>
        <taxon>Actinomycetes</taxon>
        <taxon>Mycobacteriales</taxon>
        <taxon>Mycobacteriaceae</taxon>
        <taxon>Mycolicibacterium</taxon>
    </lineage>
</organism>
<dbReference type="PANTHER" id="PTHR40124">
    <property type="match status" value="1"/>
</dbReference>
<dbReference type="Gene3D" id="2.60.120.200">
    <property type="match status" value="1"/>
</dbReference>
<dbReference type="Proteomes" id="UP000216063">
    <property type="component" value="Unassembled WGS sequence"/>
</dbReference>
<dbReference type="AlphaFoldDB" id="A0A255DBV7"/>
<evidence type="ECO:0000313" key="4">
    <source>
        <dbReference type="Proteomes" id="UP000216063"/>
    </source>
</evidence>
<name>A0A255DBV7_9MYCO</name>
<dbReference type="EMBL" id="NOZR01000019">
    <property type="protein sequence ID" value="OYN76949.1"/>
    <property type="molecule type" value="Genomic_DNA"/>
</dbReference>
<evidence type="ECO:0000256" key="1">
    <source>
        <dbReference type="SAM" id="MobiDB-lite"/>
    </source>
</evidence>
<feature type="domain" description="Polysaccharide lyase 14" evidence="2">
    <location>
        <begin position="80"/>
        <end position="289"/>
    </location>
</feature>
<dbReference type="Pfam" id="PF21294">
    <property type="entry name" value="Polysacc_lyase_14"/>
    <property type="match status" value="1"/>
</dbReference>
<protein>
    <recommendedName>
        <fullName evidence="2">Polysaccharide lyase 14 domain-containing protein</fullName>
    </recommendedName>
</protein>
<dbReference type="PANTHER" id="PTHR40124:SF1">
    <property type="entry name" value="DISAGGREGATASE RELATED REPEAT PROTEIN"/>
    <property type="match status" value="1"/>
</dbReference>
<keyword evidence="4" id="KW-1185">Reference proteome</keyword>
<gene>
    <name evidence="3" type="ORF">CG716_20825</name>
</gene>
<reference evidence="3 4" key="1">
    <citation type="submission" date="2017-07" db="EMBL/GenBank/DDBJ databases">
        <title>The new phylogeny of genus Mycobacterium.</title>
        <authorList>
            <person name="Tortoli E."/>
            <person name="Trovato A."/>
            <person name="Cirillo D.M."/>
        </authorList>
    </citation>
    <scope>NUCLEOTIDE SEQUENCE [LARGE SCALE GENOMIC DNA]</scope>
    <source>
        <strain evidence="3 4">ATCC 33027</strain>
    </source>
</reference>
<dbReference type="InterPro" id="IPR048958">
    <property type="entry name" value="Polysacc_lyase_14"/>
</dbReference>
<feature type="region of interest" description="Disordered" evidence="1">
    <location>
        <begin position="10"/>
        <end position="30"/>
    </location>
</feature>
<sequence length="300" mass="32085">MGLWIVAAGVSGQGTAEADPPPGTPSSSSTIWQDQFSKAADGQLNKATGDGIFAPTVAGTTPSTYALGSIVTENPSGTGKSLRITLPAGEASRTGFIVSPRLSRETDHAALDYDVRFDENFDWRWGGKLPGLVGVAPGHGIYEPTSGNTDRNVGWSTRLMWHGRGDDGSRPFQQTLGPIPAGHDNDLVTYVYARSPSAGFGGYGWQASLGELPGGTWHHIRYIVQLNTVGQQDGVFQVWIDGAMRFGASDFDYRDSPDVHIQAVLWDIHRGGECCQPSWLSSRESSIDIANMSVTDLSTA</sequence>
<proteinExistence type="predicted"/>
<comment type="caution">
    <text evidence="3">The sequence shown here is derived from an EMBL/GenBank/DDBJ whole genome shotgun (WGS) entry which is preliminary data.</text>
</comment>
<accession>A0A255DBV7</accession>
<evidence type="ECO:0000313" key="3">
    <source>
        <dbReference type="EMBL" id="OYN76949.1"/>
    </source>
</evidence>